<feature type="compositionally biased region" description="Acidic residues" evidence="1">
    <location>
        <begin position="12"/>
        <end position="24"/>
    </location>
</feature>
<reference evidence="3" key="1">
    <citation type="journal article" date="2015" name="Nat. Genet.">
        <title>The genome and transcriptome of the zoonotic hookworm Ancylostoma ceylanicum identify infection-specific gene families.</title>
        <authorList>
            <person name="Schwarz E.M."/>
            <person name="Hu Y."/>
            <person name="Antoshechkin I."/>
            <person name="Miller M.M."/>
            <person name="Sternberg P.W."/>
            <person name="Aroian R.V."/>
        </authorList>
    </citation>
    <scope>NUCLEOTIDE SEQUENCE</scope>
    <source>
        <strain evidence="3">HY135</strain>
    </source>
</reference>
<accession>A0A016U7M9</accession>
<evidence type="ECO:0000313" key="3">
    <source>
        <dbReference type="Proteomes" id="UP000024635"/>
    </source>
</evidence>
<evidence type="ECO:0000256" key="1">
    <source>
        <dbReference type="SAM" id="MobiDB-lite"/>
    </source>
</evidence>
<proteinExistence type="predicted"/>
<name>A0A016U7M9_9BILA</name>
<gene>
    <name evidence="2" type="primary">Acey_s0055.g2628</name>
    <name evidence="2" type="ORF">Y032_0055g2628</name>
</gene>
<comment type="caution">
    <text evidence="2">The sequence shown here is derived from an EMBL/GenBank/DDBJ whole genome shotgun (WGS) entry which is preliminary data.</text>
</comment>
<dbReference type="EMBL" id="JARK01001391">
    <property type="protein sequence ID" value="EYC10563.1"/>
    <property type="molecule type" value="Genomic_DNA"/>
</dbReference>
<dbReference type="AlphaFoldDB" id="A0A016U7M9"/>
<dbReference type="Proteomes" id="UP000024635">
    <property type="component" value="Unassembled WGS sequence"/>
</dbReference>
<organism evidence="2 3">
    <name type="scientific">Ancylostoma ceylanicum</name>
    <dbReference type="NCBI Taxonomy" id="53326"/>
    <lineage>
        <taxon>Eukaryota</taxon>
        <taxon>Metazoa</taxon>
        <taxon>Ecdysozoa</taxon>
        <taxon>Nematoda</taxon>
        <taxon>Chromadorea</taxon>
        <taxon>Rhabditida</taxon>
        <taxon>Rhabditina</taxon>
        <taxon>Rhabditomorpha</taxon>
        <taxon>Strongyloidea</taxon>
        <taxon>Ancylostomatidae</taxon>
        <taxon>Ancylostomatinae</taxon>
        <taxon>Ancylostoma</taxon>
    </lineage>
</organism>
<evidence type="ECO:0000313" key="2">
    <source>
        <dbReference type="EMBL" id="EYC10563.1"/>
    </source>
</evidence>
<keyword evidence="3" id="KW-1185">Reference proteome</keyword>
<feature type="region of interest" description="Disordered" evidence="1">
    <location>
        <begin position="1"/>
        <end position="30"/>
    </location>
</feature>
<sequence>MSGHINFQGAGEYEEVPEVPEVEPQDERERELRTLRQTLRSTQEELIHEQNEVRRLTHQCRELSRRADAQEERADSQRKRRLDDNEVFWQKLRRARAEAADGQRRIENVKEERDLLAMDLIRLRSVAPTLHEGENAIRQAEELILCFLATAGAVETSFSLLADGKMKVSVLMNDKGTPRYYAAYATSETGEMFRGQMIAEKWREDRWVGERSEIRLKLGAVQVANFGKPRKVPTSLAETLRNSLLVSVCLSGFLETEILRQELSDRGTVVPK</sequence>
<protein>
    <submittedName>
        <fullName evidence="2">Uncharacterized protein</fullName>
    </submittedName>
</protein>